<dbReference type="InterPro" id="IPR000242">
    <property type="entry name" value="PTP_cat"/>
</dbReference>
<sequence length="299" mass="32839">MSSADAKLCQEAQQALARLNAIDAERVGDPNFSTTQFDKYPASNRYVNVYPYDYALLPGPYINASLIPPLPSSDGGTGCIASQAPIPSTFATFFEHLVAQNSGVLVNLTPLVEHGISKSDQYWPLSTSEPFVVSNLWKVSLLSEKEGRDVFDAESTPLAHNVPSLRVRRLRIESLVDERLHELTQLHFEGWPDHGILNPQVLMGLVEGVLASQPRSESQGPVWVHCSAGLGRSGTLIGAYLLQQQSDSQLASQEALLMAVHVTAHMRKYRTGSVQTPGQLVILVHTTEKMQSMRQSIYC</sequence>
<dbReference type="Gene3D" id="3.90.190.10">
    <property type="entry name" value="Protein tyrosine phosphatase superfamily"/>
    <property type="match status" value="1"/>
</dbReference>
<dbReference type="InterPro" id="IPR029021">
    <property type="entry name" value="Prot-tyrosine_phosphatase-like"/>
</dbReference>
<dbReference type="Proteomes" id="UP000186303">
    <property type="component" value="Chromosome 1"/>
</dbReference>
<dbReference type="STRING" id="1230383.A0A1M8A2A0"/>
<evidence type="ECO:0000313" key="4">
    <source>
        <dbReference type="EMBL" id="SHO76548.1"/>
    </source>
</evidence>
<dbReference type="SUPFAM" id="SSF52799">
    <property type="entry name" value="(Phosphotyrosine protein) phosphatases II"/>
    <property type="match status" value="1"/>
</dbReference>
<dbReference type="PRINTS" id="PR00700">
    <property type="entry name" value="PRTYPHPHTASE"/>
</dbReference>
<dbReference type="VEuPathDB" id="FungiDB:MSYG_0886"/>
<dbReference type="OrthoDB" id="10253954at2759"/>
<dbReference type="CDD" id="cd00047">
    <property type="entry name" value="PTPc"/>
    <property type="match status" value="1"/>
</dbReference>
<evidence type="ECO:0000313" key="5">
    <source>
        <dbReference type="Proteomes" id="UP000186303"/>
    </source>
</evidence>
<feature type="domain" description="Tyrosine-protein phosphatase" evidence="2">
    <location>
        <begin position="44"/>
        <end position="290"/>
    </location>
</feature>
<gene>
    <name evidence="4" type="ORF">MSYG_0886</name>
</gene>
<dbReference type="PANTHER" id="PTHR19134">
    <property type="entry name" value="RECEPTOR-TYPE TYROSINE-PROTEIN PHOSPHATASE"/>
    <property type="match status" value="1"/>
</dbReference>
<dbReference type="PROSITE" id="PS50056">
    <property type="entry name" value="TYR_PHOSPHATASE_2"/>
    <property type="match status" value="1"/>
</dbReference>
<keyword evidence="5" id="KW-1185">Reference proteome</keyword>
<feature type="domain" description="Tyrosine specific protein phosphatases" evidence="3">
    <location>
        <begin position="200"/>
        <end position="281"/>
    </location>
</feature>
<dbReference type="EMBL" id="LT671821">
    <property type="protein sequence ID" value="SHO76548.1"/>
    <property type="molecule type" value="Genomic_DNA"/>
</dbReference>
<evidence type="ECO:0000259" key="3">
    <source>
        <dbReference type="PROSITE" id="PS50056"/>
    </source>
</evidence>
<dbReference type="AlphaFoldDB" id="A0A1M8A2A0"/>
<dbReference type="OMA" id="YLNAAYI"/>
<dbReference type="InterPro" id="IPR000387">
    <property type="entry name" value="Tyr_Pase_dom"/>
</dbReference>
<dbReference type="InterPro" id="IPR050348">
    <property type="entry name" value="Protein-Tyr_Phosphatase"/>
</dbReference>
<dbReference type="PANTHER" id="PTHR19134:SF449">
    <property type="entry name" value="TYROSINE-PROTEIN PHOSPHATASE 1"/>
    <property type="match status" value="1"/>
</dbReference>
<reference evidence="5" key="1">
    <citation type="journal article" date="2017" name="Nucleic Acids Res.">
        <title>Proteogenomics produces comprehensive and highly accurate protein-coding gene annotation in a complete genome assembly of Malassezia sympodialis.</title>
        <authorList>
            <person name="Zhu Y."/>
            <person name="Engstroem P.G."/>
            <person name="Tellgren-Roth C."/>
            <person name="Baudo C.D."/>
            <person name="Kennell J.C."/>
            <person name="Sun S."/>
            <person name="Billmyre R.B."/>
            <person name="Schroeder M.S."/>
            <person name="Andersson A."/>
            <person name="Holm T."/>
            <person name="Sigurgeirsson B."/>
            <person name="Wu G."/>
            <person name="Sankaranarayanan S.R."/>
            <person name="Siddharthan R."/>
            <person name="Sanyal K."/>
            <person name="Lundeberg J."/>
            <person name="Nystedt B."/>
            <person name="Boekhout T."/>
            <person name="Dawson T.L. Jr."/>
            <person name="Heitman J."/>
            <person name="Scheynius A."/>
            <person name="Lehtioe J."/>
        </authorList>
    </citation>
    <scope>NUCLEOTIDE SEQUENCE [LARGE SCALE GENOMIC DNA]</scope>
    <source>
        <strain evidence="5">ATCC 42132</strain>
    </source>
</reference>
<dbReference type="PROSITE" id="PS00383">
    <property type="entry name" value="TYR_PHOSPHATASE_1"/>
    <property type="match status" value="1"/>
</dbReference>
<evidence type="ECO:0000256" key="1">
    <source>
        <dbReference type="ARBA" id="ARBA00009649"/>
    </source>
</evidence>
<dbReference type="PROSITE" id="PS50055">
    <property type="entry name" value="TYR_PHOSPHATASE_PTP"/>
    <property type="match status" value="1"/>
</dbReference>
<proteinExistence type="inferred from homology"/>
<dbReference type="InterPro" id="IPR016130">
    <property type="entry name" value="Tyr_Pase_AS"/>
</dbReference>
<dbReference type="Pfam" id="PF00102">
    <property type="entry name" value="Y_phosphatase"/>
    <property type="match status" value="1"/>
</dbReference>
<evidence type="ECO:0000259" key="2">
    <source>
        <dbReference type="PROSITE" id="PS50055"/>
    </source>
</evidence>
<protein>
    <submittedName>
        <fullName evidence="4">Similar to S.cerevisiae protein PTP1 (Phosphotyrosine-specific protein phosphatase)</fullName>
    </submittedName>
</protein>
<dbReference type="InterPro" id="IPR003595">
    <property type="entry name" value="Tyr_Pase_cat"/>
</dbReference>
<comment type="similarity">
    <text evidence="1">Belongs to the protein-tyrosine phosphatase family. Non-receptor class subfamily.</text>
</comment>
<organism evidence="4 5">
    <name type="scientific">Malassezia sympodialis (strain ATCC 42132)</name>
    <name type="common">Atopic eczema-associated yeast</name>
    <dbReference type="NCBI Taxonomy" id="1230383"/>
    <lineage>
        <taxon>Eukaryota</taxon>
        <taxon>Fungi</taxon>
        <taxon>Dikarya</taxon>
        <taxon>Basidiomycota</taxon>
        <taxon>Ustilaginomycotina</taxon>
        <taxon>Malasseziomycetes</taxon>
        <taxon>Malasseziales</taxon>
        <taxon>Malasseziaceae</taxon>
        <taxon>Malassezia</taxon>
    </lineage>
</organism>
<name>A0A1M8A2A0_MALS4</name>
<dbReference type="SMART" id="SM00194">
    <property type="entry name" value="PTPc"/>
    <property type="match status" value="1"/>
</dbReference>
<dbReference type="SMART" id="SM00404">
    <property type="entry name" value="PTPc_motif"/>
    <property type="match status" value="1"/>
</dbReference>
<dbReference type="GO" id="GO:0004725">
    <property type="term" value="F:protein tyrosine phosphatase activity"/>
    <property type="evidence" value="ECO:0007669"/>
    <property type="project" value="InterPro"/>
</dbReference>
<accession>A0A1M8A2A0</accession>